<evidence type="ECO:0000259" key="9">
    <source>
        <dbReference type="PROSITE" id="PS51160"/>
    </source>
</evidence>
<feature type="active site" evidence="5">
    <location>
        <position position="74"/>
    </location>
</feature>
<evidence type="ECO:0000256" key="4">
    <source>
        <dbReference type="ARBA" id="ARBA00047645"/>
    </source>
</evidence>
<dbReference type="OrthoDB" id="7961613at2759"/>
<protein>
    <recommendedName>
        <fullName evidence="2 5">Acylphosphatase</fullName>
        <ecNumber evidence="2 5">3.6.1.7</ecNumber>
    </recommendedName>
</protein>
<dbReference type="Gene3D" id="3.30.70.100">
    <property type="match status" value="1"/>
</dbReference>
<evidence type="ECO:0000256" key="8">
    <source>
        <dbReference type="SAM" id="SignalP"/>
    </source>
</evidence>
<dbReference type="PROSITE" id="PS00150">
    <property type="entry name" value="ACYLPHOSPHATASE_1"/>
    <property type="match status" value="1"/>
</dbReference>
<dbReference type="PANTHER" id="PTHR10029">
    <property type="entry name" value="ACYLPHOSPHATASE"/>
    <property type="match status" value="1"/>
</dbReference>
<evidence type="ECO:0000256" key="2">
    <source>
        <dbReference type="ARBA" id="ARBA00012150"/>
    </source>
</evidence>
<dbReference type="Proteomes" id="UP000051574">
    <property type="component" value="Unassembled WGS sequence"/>
</dbReference>
<accession>A0A0T6BAB7</accession>
<feature type="chain" id="PRO_5006668504" description="Acylphosphatase" evidence="8">
    <location>
        <begin position="26"/>
        <end position="131"/>
    </location>
</feature>
<dbReference type="PROSITE" id="PS51160">
    <property type="entry name" value="ACYLPHOSPHATASE_3"/>
    <property type="match status" value="1"/>
</dbReference>
<dbReference type="GO" id="GO:0003998">
    <property type="term" value="F:acylphosphatase activity"/>
    <property type="evidence" value="ECO:0007669"/>
    <property type="project" value="UniProtKB-EC"/>
</dbReference>
<evidence type="ECO:0000313" key="11">
    <source>
        <dbReference type="Proteomes" id="UP000051574"/>
    </source>
</evidence>
<dbReference type="PRINTS" id="PR00112">
    <property type="entry name" value="ACYLPHPHTASE"/>
</dbReference>
<feature type="domain" description="Acylphosphatase-like" evidence="9">
    <location>
        <begin position="41"/>
        <end position="131"/>
    </location>
</feature>
<dbReference type="PROSITE" id="PS00151">
    <property type="entry name" value="ACYLPHOSPHATASE_2"/>
    <property type="match status" value="1"/>
</dbReference>
<dbReference type="SUPFAM" id="SSF54975">
    <property type="entry name" value="Acylphosphatase/BLUF domain-like"/>
    <property type="match status" value="1"/>
</dbReference>
<dbReference type="InterPro" id="IPR020456">
    <property type="entry name" value="Acylphosphatase"/>
</dbReference>
<evidence type="ECO:0000313" key="10">
    <source>
        <dbReference type="EMBL" id="KRT84276.1"/>
    </source>
</evidence>
<feature type="signal peptide" evidence="8">
    <location>
        <begin position="1"/>
        <end position="25"/>
    </location>
</feature>
<dbReference type="InterPro" id="IPR017968">
    <property type="entry name" value="Acylphosphatase_CS"/>
</dbReference>
<dbReference type="PANTHER" id="PTHR10029:SF3">
    <property type="entry name" value="ACYLPHOSPHATASE-RELATED"/>
    <property type="match status" value="1"/>
</dbReference>
<keyword evidence="3 5" id="KW-0378">Hydrolase</keyword>
<evidence type="ECO:0000256" key="5">
    <source>
        <dbReference type="PROSITE-ProRule" id="PRU00520"/>
    </source>
</evidence>
<dbReference type="EC" id="3.6.1.7" evidence="2 5"/>
<dbReference type="EMBL" id="LJIG01002664">
    <property type="protein sequence ID" value="KRT84276.1"/>
    <property type="molecule type" value="Genomic_DNA"/>
</dbReference>
<feature type="non-terminal residue" evidence="10">
    <location>
        <position position="1"/>
    </location>
</feature>
<keyword evidence="11" id="KW-1185">Reference proteome</keyword>
<gene>
    <name evidence="10" type="ORF">AMK59_914</name>
</gene>
<reference evidence="10 11" key="1">
    <citation type="submission" date="2015-09" db="EMBL/GenBank/DDBJ databases">
        <title>Draft genome of the scarab beetle Oryctes borbonicus.</title>
        <authorList>
            <person name="Meyer J.M."/>
            <person name="Markov G.V."/>
            <person name="Baskaran P."/>
            <person name="Herrmann M."/>
            <person name="Sommer R.J."/>
            <person name="Roedelsperger C."/>
        </authorList>
    </citation>
    <scope>NUCLEOTIDE SEQUENCE [LARGE SCALE GENOMIC DNA]</scope>
    <source>
        <strain evidence="10">OB123</strain>
        <tissue evidence="10">Whole animal</tissue>
    </source>
</reference>
<evidence type="ECO:0000256" key="1">
    <source>
        <dbReference type="ARBA" id="ARBA00005614"/>
    </source>
</evidence>
<evidence type="ECO:0000256" key="6">
    <source>
        <dbReference type="RuleBase" id="RU000553"/>
    </source>
</evidence>
<dbReference type="AlphaFoldDB" id="A0A0T6BAB7"/>
<name>A0A0T6BAB7_9SCAR</name>
<proteinExistence type="inferred from homology"/>
<comment type="similarity">
    <text evidence="1 7">Belongs to the acylphosphatase family.</text>
</comment>
<dbReference type="FunFam" id="3.30.70.100:FF:000011">
    <property type="entry name" value="Acylphosphatase"/>
    <property type="match status" value="1"/>
</dbReference>
<dbReference type="InterPro" id="IPR001792">
    <property type="entry name" value="Acylphosphatase-like_dom"/>
</dbReference>
<sequence length="131" mass="15219">VKILWINQMLIYLLVQLLFILLSRVGNEVDETKMTSKKLVSVDFEVYGRVQGVFFRKYTQQEAKKLSLKGWCMNTEKGTVQGVMQGELNNVEMMKQWLKNTGSPSSRIEKAEFKNQMDIKNVTFGSFDIKR</sequence>
<evidence type="ECO:0000256" key="3">
    <source>
        <dbReference type="ARBA" id="ARBA00022801"/>
    </source>
</evidence>
<organism evidence="10 11">
    <name type="scientific">Oryctes borbonicus</name>
    <dbReference type="NCBI Taxonomy" id="1629725"/>
    <lineage>
        <taxon>Eukaryota</taxon>
        <taxon>Metazoa</taxon>
        <taxon>Ecdysozoa</taxon>
        <taxon>Arthropoda</taxon>
        <taxon>Hexapoda</taxon>
        <taxon>Insecta</taxon>
        <taxon>Pterygota</taxon>
        <taxon>Neoptera</taxon>
        <taxon>Endopterygota</taxon>
        <taxon>Coleoptera</taxon>
        <taxon>Polyphaga</taxon>
        <taxon>Scarabaeiformia</taxon>
        <taxon>Scarabaeidae</taxon>
        <taxon>Dynastinae</taxon>
        <taxon>Oryctes</taxon>
    </lineage>
</organism>
<comment type="caution">
    <text evidence="10">The sequence shown here is derived from an EMBL/GenBank/DDBJ whole genome shotgun (WGS) entry which is preliminary data.</text>
</comment>
<keyword evidence="8" id="KW-0732">Signal</keyword>
<dbReference type="InterPro" id="IPR036046">
    <property type="entry name" value="Acylphosphatase-like_dom_sf"/>
</dbReference>
<dbReference type="Pfam" id="PF00708">
    <property type="entry name" value="Acylphosphatase"/>
    <property type="match status" value="1"/>
</dbReference>
<comment type="catalytic activity">
    <reaction evidence="4 5 6">
        <text>an acyl phosphate + H2O = a carboxylate + phosphate + H(+)</text>
        <dbReference type="Rhea" id="RHEA:14965"/>
        <dbReference type="ChEBI" id="CHEBI:15377"/>
        <dbReference type="ChEBI" id="CHEBI:15378"/>
        <dbReference type="ChEBI" id="CHEBI:29067"/>
        <dbReference type="ChEBI" id="CHEBI:43474"/>
        <dbReference type="ChEBI" id="CHEBI:59918"/>
        <dbReference type="EC" id="3.6.1.7"/>
    </reaction>
</comment>
<evidence type="ECO:0000256" key="7">
    <source>
        <dbReference type="RuleBase" id="RU004168"/>
    </source>
</evidence>
<feature type="active site" evidence="5">
    <location>
        <position position="56"/>
    </location>
</feature>